<dbReference type="EMBL" id="VCKW01000079">
    <property type="protein sequence ID" value="TMR00195.1"/>
    <property type="molecule type" value="Genomic_DNA"/>
</dbReference>
<dbReference type="PANTHER" id="PTHR33164:SF43">
    <property type="entry name" value="HTH-TYPE TRANSCRIPTIONAL REPRESSOR YETL"/>
    <property type="match status" value="1"/>
</dbReference>
<dbReference type="InterPro" id="IPR039422">
    <property type="entry name" value="MarR/SlyA-like"/>
</dbReference>
<dbReference type="PROSITE" id="PS50995">
    <property type="entry name" value="HTH_MARR_2"/>
    <property type="match status" value="1"/>
</dbReference>
<sequence length="133" mass="14795">MFELAVMTSEFMERGMADRGLSRARASVLWALYQRGPMTQRELAELIGVTPRNVTGLLDGLEADGFAERGRHPTDRRAVLVSLTGKGTETMTALTQEYQDGYNWLFEGVSPQDLTAFVSVACTVMDRIRSIEC</sequence>
<dbReference type="InterPro" id="IPR011991">
    <property type="entry name" value="ArsR-like_HTH"/>
</dbReference>
<evidence type="ECO:0000313" key="2">
    <source>
        <dbReference type="EMBL" id="TMR00195.1"/>
    </source>
</evidence>
<evidence type="ECO:0000259" key="1">
    <source>
        <dbReference type="PROSITE" id="PS50995"/>
    </source>
</evidence>
<accession>A0A5C4JCV9</accession>
<dbReference type="InterPro" id="IPR000835">
    <property type="entry name" value="HTH_MarR-typ"/>
</dbReference>
<protein>
    <submittedName>
        <fullName evidence="2">MarR family transcriptional regulator</fullName>
    </submittedName>
</protein>
<dbReference type="PANTHER" id="PTHR33164">
    <property type="entry name" value="TRANSCRIPTIONAL REGULATOR, MARR FAMILY"/>
    <property type="match status" value="1"/>
</dbReference>
<dbReference type="Pfam" id="PF01047">
    <property type="entry name" value="MarR"/>
    <property type="match status" value="1"/>
</dbReference>
<reference evidence="2 3" key="1">
    <citation type="submission" date="2019-05" db="EMBL/GenBank/DDBJ databases">
        <title>Draft genome sequence of Actinomadura sp. 14C53.</title>
        <authorList>
            <person name="Saricaoglu S."/>
            <person name="Isik K."/>
        </authorList>
    </citation>
    <scope>NUCLEOTIDE SEQUENCE [LARGE SCALE GENOMIC DNA]</scope>
    <source>
        <strain evidence="2 3">14C53</strain>
    </source>
</reference>
<proteinExistence type="predicted"/>
<dbReference type="GO" id="GO:0006950">
    <property type="term" value="P:response to stress"/>
    <property type="evidence" value="ECO:0007669"/>
    <property type="project" value="TreeGrafter"/>
</dbReference>
<dbReference type="SUPFAM" id="SSF46785">
    <property type="entry name" value="Winged helix' DNA-binding domain"/>
    <property type="match status" value="1"/>
</dbReference>
<dbReference type="Proteomes" id="UP000309174">
    <property type="component" value="Unassembled WGS sequence"/>
</dbReference>
<dbReference type="OrthoDB" id="4807076at2"/>
<feature type="domain" description="HTH marR-type" evidence="1">
    <location>
        <begin position="1"/>
        <end position="126"/>
    </location>
</feature>
<dbReference type="Gene3D" id="1.10.10.10">
    <property type="entry name" value="Winged helix-like DNA-binding domain superfamily/Winged helix DNA-binding domain"/>
    <property type="match status" value="1"/>
</dbReference>
<dbReference type="InterPro" id="IPR036390">
    <property type="entry name" value="WH_DNA-bd_sf"/>
</dbReference>
<dbReference type="AlphaFoldDB" id="A0A5C4JCV9"/>
<keyword evidence="3" id="KW-1185">Reference proteome</keyword>
<comment type="caution">
    <text evidence="2">The sequence shown here is derived from an EMBL/GenBank/DDBJ whole genome shotgun (WGS) entry which is preliminary data.</text>
</comment>
<dbReference type="PRINTS" id="PR00598">
    <property type="entry name" value="HTHMARR"/>
</dbReference>
<evidence type="ECO:0000313" key="3">
    <source>
        <dbReference type="Proteomes" id="UP000309174"/>
    </source>
</evidence>
<dbReference type="SMART" id="SM00347">
    <property type="entry name" value="HTH_MARR"/>
    <property type="match status" value="1"/>
</dbReference>
<name>A0A5C4JCV9_9ACTN</name>
<dbReference type="CDD" id="cd00090">
    <property type="entry name" value="HTH_ARSR"/>
    <property type="match status" value="1"/>
</dbReference>
<dbReference type="InterPro" id="IPR036388">
    <property type="entry name" value="WH-like_DNA-bd_sf"/>
</dbReference>
<organism evidence="2 3">
    <name type="scientific">Actinomadura soli</name>
    <dbReference type="NCBI Taxonomy" id="2508997"/>
    <lineage>
        <taxon>Bacteria</taxon>
        <taxon>Bacillati</taxon>
        <taxon>Actinomycetota</taxon>
        <taxon>Actinomycetes</taxon>
        <taxon>Streptosporangiales</taxon>
        <taxon>Thermomonosporaceae</taxon>
        <taxon>Actinomadura</taxon>
    </lineage>
</organism>
<gene>
    <name evidence="2" type="ORF">ETD83_17265</name>
</gene>
<dbReference type="GO" id="GO:0003700">
    <property type="term" value="F:DNA-binding transcription factor activity"/>
    <property type="evidence" value="ECO:0007669"/>
    <property type="project" value="InterPro"/>
</dbReference>